<dbReference type="RefSeq" id="WP_114067043.1">
    <property type="nucleotide sequence ID" value="NZ_CP030850.1"/>
</dbReference>
<evidence type="ECO:0008006" key="5">
    <source>
        <dbReference type="Google" id="ProtNLM"/>
    </source>
</evidence>
<keyword evidence="2" id="KW-1133">Transmembrane helix</keyword>
<accession>A0A344THY8</accession>
<feature type="compositionally biased region" description="Basic and acidic residues" evidence="1">
    <location>
        <begin position="157"/>
        <end position="166"/>
    </location>
</feature>
<feature type="compositionally biased region" description="Acidic residues" evidence="1">
    <location>
        <begin position="113"/>
        <end position="127"/>
    </location>
</feature>
<feature type="region of interest" description="Disordered" evidence="1">
    <location>
        <begin position="113"/>
        <end position="191"/>
    </location>
</feature>
<evidence type="ECO:0000313" key="4">
    <source>
        <dbReference type="Proteomes" id="UP000251993"/>
    </source>
</evidence>
<protein>
    <recommendedName>
        <fullName evidence="5">Outer membrane protein beta-barrel domain-containing protein</fullName>
    </recommendedName>
</protein>
<evidence type="ECO:0000256" key="2">
    <source>
        <dbReference type="SAM" id="Phobius"/>
    </source>
</evidence>
<dbReference type="Proteomes" id="UP000251993">
    <property type="component" value="Chromosome"/>
</dbReference>
<dbReference type="AlphaFoldDB" id="A0A344THY8"/>
<dbReference type="OrthoDB" id="912126at2"/>
<evidence type="ECO:0000256" key="1">
    <source>
        <dbReference type="SAM" id="MobiDB-lite"/>
    </source>
</evidence>
<dbReference type="KEGG" id="run:DR864_11145"/>
<gene>
    <name evidence="3" type="ORF">DR864_11145</name>
</gene>
<sequence length="525" mass="59430">MSEQEPHKLDETFRSMIERMSFEPPTANLDTMRANVLQMQLGRLKTENGWLKAALGIVMMLLGSTGYVLLKGNAPVRTEPVVQQILKVKQIDTVYITRTERVYIRVPIPESIDDGPDLAQNDYEEPDNQPKANKNSETLPNEKTATLHPKIGIHKNKSFDSKDIVENNRSGNRKRSIFNNQALTPNLSRRKQAGNVESYGQNLTENKTLIGNSVPSAGGLNAPPEPLNEVETSLLNLSLLEPLNYSTSPHLHIPKIHYKSKNPTNAKPRKPRQPFSERLSLSAYYAPELNKLNLRRDNIDAFEFGHESITGTQVAGIRVGIKLSDNLSLLTGLEHQTIRFEHSGLNKETLIAQNINGQPTFFKKTVFGIAQIPGDFYTSNPAVGSRVVLESDEDNFVQFLRIPLAFSYDFYRQKLHWFEQRNTVLKLYTIVGGYWATPTKQQMKVEIYEPDGHDFYTTLTHFQNTSANVGLNVGLGAEIRYGQHWSLFGEPYYQTNMQSMVQNLPLRTFVGGFGCHFGLKYQMKK</sequence>
<feature type="transmembrane region" description="Helical" evidence="2">
    <location>
        <begin position="49"/>
        <end position="70"/>
    </location>
</feature>
<reference evidence="3 4" key="1">
    <citation type="submission" date="2018-07" db="EMBL/GenBank/DDBJ databases">
        <title>Genome sequencing of Runella.</title>
        <authorList>
            <person name="Baek M.-G."/>
            <person name="Yi H."/>
        </authorList>
    </citation>
    <scope>NUCLEOTIDE SEQUENCE [LARGE SCALE GENOMIC DNA]</scope>
    <source>
        <strain evidence="3 4">HYN0085</strain>
    </source>
</reference>
<keyword evidence="2" id="KW-0812">Transmembrane</keyword>
<keyword evidence="4" id="KW-1185">Reference proteome</keyword>
<evidence type="ECO:0000313" key="3">
    <source>
        <dbReference type="EMBL" id="AXE18259.1"/>
    </source>
</evidence>
<organism evidence="3 4">
    <name type="scientific">Runella rosea</name>
    <dbReference type="NCBI Taxonomy" id="2259595"/>
    <lineage>
        <taxon>Bacteria</taxon>
        <taxon>Pseudomonadati</taxon>
        <taxon>Bacteroidota</taxon>
        <taxon>Cytophagia</taxon>
        <taxon>Cytophagales</taxon>
        <taxon>Spirosomataceae</taxon>
        <taxon>Runella</taxon>
    </lineage>
</organism>
<proteinExistence type="predicted"/>
<feature type="compositionally biased region" description="Polar residues" evidence="1">
    <location>
        <begin position="130"/>
        <end position="144"/>
    </location>
</feature>
<feature type="compositionally biased region" description="Polar residues" evidence="1">
    <location>
        <begin position="177"/>
        <end position="187"/>
    </location>
</feature>
<dbReference type="EMBL" id="CP030850">
    <property type="protein sequence ID" value="AXE18259.1"/>
    <property type="molecule type" value="Genomic_DNA"/>
</dbReference>
<name>A0A344THY8_9BACT</name>
<keyword evidence="2" id="KW-0472">Membrane</keyword>